<dbReference type="GO" id="GO:0016705">
    <property type="term" value="F:oxidoreductase activity, acting on paired donors, with incorporation or reduction of molecular oxygen"/>
    <property type="evidence" value="ECO:0007669"/>
    <property type="project" value="InterPro"/>
</dbReference>
<dbReference type="InterPro" id="IPR019949">
    <property type="entry name" value="CmoO-like"/>
</dbReference>
<dbReference type="SUPFAM" id="SSF51679">
    <property type="entry name" value="Bacterial luciferase-like"/>
    <property type="match status" value="1"/>
</dbReference>
<dbReference type="AlphaFoldDB" id="A0A7U9P438"/>
<reference evidence="3 4" key="1">
    <citation type="journal article" date="2014" name="Genome Announc.">
        <title>Draft Genome Sequence of Geobacillus thermopakistaniensis Strain MAS1.</title>
        <authorList>
            <person name="Siddiqui M.A."/>
            <person name="Rashid N."/>
            <person name="Ayyampalayam S."/>
            <person name="Whitman W.B."/>
        </authorList>
    </citation>
    <scope>NUCLEOTIDE SEQUENCE [LARGE SCALE GENOMIC DNA]</scope>
    <source>
        <strain evidence="3 4">MAS1</strain>
    </source>
</reference>
<dbReference type="PANTHER" id="PTHR30137:SF19">
    <property type="entry name" value="LUCIFERASE-LIKE MONOOXYGENASE"/>
    <property type="match status" value="1"/>
</dbReference>
<sequence length="336" mass="37111">MIMPLKLSVLDQSPIAEGMTAEEALENTVRLAQFVEELGYKRFWVSEHHDANSLAGSSPEVLLGHIGAKTSRIRIGSGGVMLPHYSAYKVAENFRVLAGLAPGRVDLGIGRAPGGMPRATMALQDGRPRSADRYREQIDDLLGYLHDALPPVHPLYGVKATPIVQSPPDVWLLGSSSETAKLAAEKGLPYAFAQFINGEGGQEYMQLYRDRFTPSPHLDEPRTLVAVFAICAETDEKAEWIAGSLDLTLLMIEQGMAVNGTPSPEKAAAYPYSPYERKRIADNRKRMIVGSPARVKDELYRLSEKYETEEIMLVTITYDFEDKLASFRLIADAVWG</sequence>
<evidence type="ECO:0000313" key="3">
    <source>
        <dbReference type="EMBL" id="ESU70437.1"/>
    </source>
</evidence>
<dbReference type="PANTHER" id="PTHR30137">
    <property type="entry name" value="LUCIFERASE-LIKE MONOOXYGENASE"/>
    <property type="match status" value="1"/>
</dbReference>
<dbReference type="Gene3D" id="3.20.20.30">
    <property type="entry name" value="Luciferase-like domain"/>
    <property type="match status" value="1"/>
</dbReference>
<accession>A0A7U9P438</accession>
<evidence type="ECO:0000313" key="4">
    <source>
        <dbReference type="Proteomes" id="UP000018339"/>
    </source>
</evidence>
<evidence type="ECO:0000256" key="1">
    <source>
        <dbReference type="ARBA" id="ARBA00007789"/>
    </source>
</evidence>
<evidence type="ECO:0000259" key="2">
    <source>
        <dbReference type="Pfam" id="PF00296"/>
    </source>
</evidence>
<organism evidence="3 4">
    <name type="scientific">Geobacillus thermopakistaniensis (strain MAS1)</name>
    <dbReference type="NCBI Taxonomy" id="1408282"/>
    <lineage>
        <taxon>Bacteria</taxon>
        <taxon>Bacillati</taxon>
        <taxon>Bacillota</taxon>
        <taxon>Bacilli</taxon>
        <taxon>Bacillales</taxon>
        <taxon>Anoxybacillaceae</taxon>
        <taxon>Geobacillus</taxon>
    </lineage>
</organism>
<comment type="caution">
    <text evidence="3">The sequence shown here is derived from an EMBL/GenBank/DDBJ whole genome shotgun (WGS) entry which is preliminary data.</text>
</comment>
<dbReference type="GO" id="GO:0005829">
    <property type="term" value="C:cytosol"/>
    <property type="evidence" value="ECO:0007669"/>
    <property type="project" value="TreeGrafter"/>
</dbReference>
<dbReference type="Proteomes" id="UP000018339">
    <property type="component" value="Unassembled WGS sequence"/>
</dbReference>
<protein>
    <recommendedName>
        <fullName evidence="2">Luciferase-like domain-containing protein</fullName>
    </recommendedName>
</protein>
<gene>
    <name evidence="3" type="ORF">T260_19125</name>
</gene>
<name>A0A7U9P438_GEOTM</name>
<feature type="domain" description="Luciferase-like" evidence="2">
    <location>
        <begin position="8"/>
        <end position="301"/>
    </location>
</feature>
<dbReference type="NCBIfam" id="TIGR03558">
    <property type="entry name" value="oxido_grp_1"/>
    <property type="match status" value="1"/>
</dbReference>
<proteinExistence type="predicted"/>
<keyword evidence="4" id="KW-1185">Reference proteome</keyword>
<dbReference type="Pfam" id="PF00296">
    <property type="entry name" value="Bac_luciferase"/>
    <property type="match status" value="1"/>
</dbReference>
<dbReference type="InterPro" id="IPR036661">
    <property type="entry name" value="Luciferase-like_sf"/>
</dbReference>
<comment type="similarity">
    <text evidence="1">To bacterial alkanal monooxygenase alpha and beta chains.</text>
</comment>
<dbReference type="FunFam" id="3.20.20.30:FF:000002">
    <property type="entry name" value="LLM class flavin-dependent oxidoreductase"/>
    <property type="match status" value="1"/>
</dbReference>
<dbReference type="InterPro" id="IPR011251">
    <property type="entry name" value="Luciferase-like_dom"/>
</dbReference>
<dbReference type="EMBL" id="AYSF01000113">
    <property type="protein sequence ID" value="ESU70437.1"/>
    <property type="molecule type" value="Genomic_DNA"/>
</dbReference>
<dbReference type="InterPro" id="IPR050766">
    <property type="entry name" value="Bact_Lucif_Oxidored"/>
</dbReference>